<dbReference type="SMART" id="SM00108">
    <property type="entry name" value="B_lectin"/>
    <property type="match status" value="1"/>
</dbReference>
<proteinExistence type="predicted"/>
<protein>
    <submittedName>
        <fullName evidence="8">Abnormal spindle-like microcephaly-assoc'd, ASPM-SPD-2-Hydin</fullName>
    </submittedName>
</protein>
<dbReference type="RefSeq" id="WP_085482890.1">
    <property type="nucleotide sequence ID" value="NZ_FXAT01000003.1"/>
</dbReference>
<evidence type="ECO:0000256" key="4">
    <source>
        <dbReference type="ARBA" id="ARBA00023069"/>
    </source>
</evidence>
<evidence type="ECO:0000256" key="2">
    <source>
        <dbReference type="ARBA" id="ARBA00004496"/>
    </source>
</evidence>
<dbReference type="STRING" id="1515439.SAMN06265784_103440"/>
<dbReference type="OrthoDB" id="8592010at2"/>
<keyword evidence="9" id="KW-1185">Reference proteome</keyword>
<dbReference type="Pfam" id="PF15780">
    <property type="entry name" value="ASH"/>
    <property type="match status" value="1"/>
</dbReference>
<evidence type="ECO:0000259" key="7">
    <source>
        <dbReference type="PROSITE" id="PS50927"/>
    </source>
</evidence>
<comment type="subcellular location">
    <subcellularLocation>
        <location evidence="1">Cell projection</location>
        <location evidence="1">Cilium</location>
    </subcellularLocation>
    <subcellularLocation>
        <location evidence="2">Cytoplasm</location>
    </subcellularLocation>
</comment>
<dbReference type="Proteomes" id="UP000193228">
    <property type="component" value="Unassembled WGS sequence"/>
</dbReference>
<dbReference type="Gene3D" id="2.90.10.10">
    <property type="entry name" value="Bulb-type lectin domain"/>
    <property type="match status" value="1"/>
</dbReference>
<sequence>MESPRQSPFRFKLARLKYCLAAALLAAAVPSFASQYYVVVPVPNHKASAGNVMVTLSGYSLPTGVIGRAYPGFDFNSVLQVLGDPNFSSSGVQWSVAGGSLPAGLSLSSSGKLSGNPTAAGTSSFQVMATYKTKAGEQAYQMFIAKLPGNGTLSVTSLTFGSELVGTQTPAQPLSLTNIGGDTLGVTSMTSTGPFSVSSTCPASLAPNQSCTSSVTFTPTAMGAQSGTVNVVTSNGTQVVTLSGTGLAPTFALSTNSVAMPMADVGASTTSIFTISNTGNAPGTPSISATANFSATQCGSIPAGGSCPSTITFTPSTSQTASQTYSGTVTVSGSSAGTQAVSIKGTGASSTALSGNYAANSTPVYSANQQYSLIMQSDCNLVIYKGADVLSNAVWATDTNGKGSSCYLGVQSDGNLIVYGSGGVIEWQASTGGHSAQPTFIELDNSGILHMYLGTPSAPGALLWSS</sequence>
<keyword evidence="6" id="KW-0732">Signal</keyword>
<keyword evidence="5" id="KW-0966">Cell projection</keyword>
<keyword evidence="3" id="KW-0963">Cytoplasm</keyword>
<dbReference type="InterPro" id="IPR013783">
    <property type="entry name" value="Ig-like_fold"/>
</dbReference>
<gene>
    <name evidence="8" type="ORF">SAMN06265784_103440</name>
</gene>
<evidence type="ECO:0000313" key="9">
    <source>
        <dbReference type="Proteomes" id="UP000193228"/>
    </source>
</evidence>
<dbReference type="InterPro" id="IPR036426">
    <property type="entry name" value="Bulb-type_lectin_dom_sf"/>
</dbReference>
<evidence type="ECO:0000256" key="6">
    <source>
        <dbReference type="SAM" id="SignalP"/>
    </source>
</evidence>
<dbReference type="EMBL" id="FXAT01000003">
    <property type="protein sequence ID" value="SMG36970.1"/>
    <property type="molecule type" value="Genomic_DNA"/>
</dbReference>
<dbReference type="InterPro" id="IPR053879">
    <property type="entry name" value="HYDIN_VesB_CFA65-like_Ig"/>
</dbReference>
<feature type="signal peptide" evidence="6">
    <location>
        <begin position="1"/>
        <end position="33"/>
    </location>
</feature>
<dbReference type="InterPro" id="IPR031549">
    <property type="entry name" value="ASH"/>
</dbReference>
<evidence type="ECO:0000256" key="5">
    <source>
        <dbReference type="ARBA" id="ARBA00023273"/>
    </source>
</evidence>
<dbReference type="GO" id="GO:0005737">
    <property type="term" value="C:cytoplasm"/>
    <property type="evidence" value="ECO:0007669"/>
    <property type="project" value="UniProtKB-SubCell"/>
</dbReference>
<dbReference type="AlphaFoldDB" id="A0A1X7K9D7"/>
<dbReference type="NCBIfam" id="NF012200">
    <property type="entry name" value="choice_anch_D"/>
    <property type="match status" value="2"/>
</dbReference>
<keyword evidence="4" id="KW-0969">Cilium</keyword>
<dbReference type="SUPFAM" id="SSF51110">
    <property type="entry name" value="alpha-D-mannose-specific plant lectins"/>
    <property type="match status" value="1"/>
</dbReference>
<name>A0A1X7K9D7_9BURK</name>
<dbReference type="InterPro" id="IPR001480">
    <property type="entry name" value="Bulb-type_lectin_dom"/>
</dbReference>
<dbReference type="Gene3D" id="2.60.40.10">
    <property type="entry name" value="Immunoglobulins"/>
    <property type="match status" value="3"/>
</dbReference>
<dbReference type="PROSITE" id="PS50927">
    <property type="entry name" value="BULB_LECTIN"/>
    <property type="match status" value="1"/>
</dbReference>
<evidence type="ECO:0000256" key="3">
    <source>
        <dbReference type="ARBA" id="ARBA00022490"/>
    </source>
</evidence>
<accession>A0A1X7K9D7</accession>
<dbReference type="Pfam" id="PF22544">
    <property type="entry name" value="HYDIN_VesB_CFA65-like_Ig"/>
    <property type="match status" value="1"/>
</dbReference>
<feature type="domain" description="Bulb-type lectin" evidence="7">
    <location>
        <begin position="349"/>
        <end position="464"/>
    </location>
</feature>
<organism evidence="8 9">
    <name type="scientific">Paraburkholderia susongensis</name>
    <dbReference type="NCBI Taxonomy" id="1515439"/>
    <lineage>
        <taxon>Bacteria</taxon>
        <taxon>Pseudomonadati</taxon>
        <taxon>Pseudomonadota</taxon>
        <taxon>Betaproteobacteria</taxon>
        <taxon>Burkholderiales</taxon>
        <taxon>Burkholderiaceae</taxon>
        <taxon>Paraburkholderia</taxon>
    </lineage>
</organism>
<feature type="chain" id="PRO_5013140995" evidence="6">
    <location>
        <begin position="34"/>
        <end position="466"/>
    </location>
</feature>
<evidence type="ECO:0000256" key="1">
    <source>
        <dbReference type="ARBA" id="ARBA00004138"/>
    </source>
</evidence>
<reference evidence="9" key="1">
    <citation type="submission" date="2017-04" db="EMBL/GenBank/DDBJ databases">
        <authorList>
            <person name="Varghese N."/>
            <person name="Submissions S."/>
        </authorList>
    </citation>
    <scope>NUCLEOTIDE SEQUENCE [LARGE SCALE GENOMIC DNA]</scope>
    <source>
        <strain evidence="9">LMG 29540</strain>
    </source>
</reference>
<evidence type="ECO:0000313" key="8">
    <source>
        <dbReference type="EMBL" id="SMG36970.1"/>
    </source>
</evidence>